<dbReference type="EMBL" id="CP016773">
    <property type="protein sequence ID" value="ASY16056.1"/>
    <property type="molecule type" value="Genomic_DNA"/>
</dbReference>
<dbReference type="OrthoDB" id="3210041at2"/>
<accession>A0A249KH35</accession>
<dbReference type="SUPFAM" id="SSF69593">
    <property type="entry name" value="Glycerol-3-phosphate (1)-acyltransferase"/>
    <property type="match status" value="1"/>
</dbReference>
<evidence type="ECO:0000313" key="6">
    <source>
        <dbReference type="Proteomes" id="UP000217215"/>
    </source>
</evidence>
<evidence type="ECO:0000256" key="3">
    <source>
        <dbReference type="SAM" id="MobiDB-lite"/>
    </source>
</evidence>
<keyword evidence="1 5" id="KW-0808">Transferase</keyword>
<dbReference type="KEGG" id="psuf:A1sIA56_03935"/>
<evidence type="ECO:0000259" key="4">
    <source>
        <dbReference type="SMART" id="SM00563"/>
    </source>
</evidence>
<keyword evidence="2 5" id="KW-0012">Acyltransferase</keyword>
<dbReference type="AlphaFoldDB" id="A0A249KH35"/>
<evidence type="ECO:0000313" key="5">
    <source>
        <dbReference type="EMBL" id="ASY16056.1"/>
    </source>
</evidence>
<dbReference type="PANTHER" id="PTHR10434:SF55">
    <property type="entry name" value="POSSIBLE ACYLTRANSFERASE"/>
    <property type="match status" value="1"/>
</dbReference>
<keyword evidence="6" id="KW-1185">Reference proteome</keyword>
<dbReference type="InterPro" id="IPR002123">
    <property type="entry name" value="Plipid/glycerol_acylTrfase"/>
</dbReference>
<dbReference type="GO" id="GO:0003841">
    <property type="term" value="F:1-acylglycerol-3-phosphate O-acyltransferase activity"/>
    <property type="evidence" value="ECO:0007669"/>
    <property type="project" value="TreeGrafter"/>
</dbReference>
<sequence length="232" mass="25633">MADLVYPPVIVAIKAFWRYLGLQFDFQGEENIPRDGGSILAINHIGYLDFALTGTAALPAGRYVRFMAKKEIFDNKLAGPLMRGMHHICVDRSNGSASFVTALRALRAGEIIGIFPEGTISVSFEIKELKSGAVRLAMGAGVPVIPTIVWGSQRIWTKKVKRDLRRKNVPITVAFGEPLYFDKKSDVEAGEKLLRETMLAMLHEVQEKYPDSHEGQRWAPARLGGTAPAPLN</sequence>
<proteinExistence type="predicted"/>
<dbReference type="Proteomes" id="UP000217215">
    <property type="component" value="Chromosome"/>
</dbReference>
<dbReference type="GO" id="GO:0006654">
    <property type="term" value="P:phosphatidic acid biosynthetic process"/>
    <property type="evidence" value="ECO:0007669"/>
    <property type="project" value="TreeGrafter"/>
</dbReference>
<evidence type="ECO:0000256" key="2">
    <source>
        <dbReference type="ARBA" id="ARBA00023315"/>
    </source>
</evidence>
<evidence type="ECO:0000256" key="1">
    <source>
        <dbReference type="ARBA" id="ARBA00022679"/>
    </source>
</evidence>
<reference evidence="5 6" key="1">
    <citation type="submission" date="2016-07" db="EMBL/GenBank/DDBJ databases">
        <title>High microdiversification within the ubiquitous acI lineage of Actinobacteria.</title>
        <authorList>
            <person name="Neuenschwander S.M."/>
            <person name="Salcher M."/>
            <person name="Ghai R."/>
            <person name="Pernthaler J."/>
        </authorList>
    </citation>
    <scope>NUCLEOTIDE SEQUENCE [LARGE SCALE GENOMIC DNA]</scope>
    <source>
        <strain evidence="5">MMS-IA-56</strain>
    </source>
</reference>
<dbReference type="SMART" id="SM00563">
    <property type="entry name" value="PlsC"/>
    <property type="match status" value="1"/>
</dbReference>
<dbReference type="CDD" id="cd07989">
    <property type="entry name" value="LPLAT_AGPAT-like"/>
    <property type="match status" value="1"/>
</dbReference>
<dbReference type="Pfam" id="PF01553">
    <property type="entry name" value="Acyltransferase"/>
    <property type="match status" value="1"/>
</dbReference>
<organism evidence="5 6">
    <name type="scientific">Candidatus Planktophila sulfonica</name>
    <dbReference type="NCBI Taxonomy" id="1884904"/>
    <lineage>
        <taxon>Bacteria</taxon>
        <taxon>Bacillati</taxon>
        <taxon>Actinomycetota</taxon>
        <taxon>Actinomycetes</taxon>
        <taxon>Candidatus Nanopelagicales</taxon>
        <taxon>Candidatus Nanopelagicaceae</taxon>
        <taxon>Candidatus Planktophila</taxon>
    </lineage>
</organism>
<name>A0A249KH35_9ACTN</name>
<dbReference type="PANTHER" id="PTHR10434">
    <property type="entry name" value="1-ACYL-SN-GLYCEROL-3-PHOSPHATE ACYLTRANSFERASE"/>
    <property type="match status" value="1"/>
</dbReference>
<feature type="region of interest" description="Disordered" evidence="3">
    <location>
        <begin position="211"/>
        <end position="232"/>
    </location>
</feature>
<feature type="domain" description="Phospholipid/glycerol acyltransferase" evidence="4">
    <location>
        <begin position="38"/>
        <end position="152"/>
    </location>
</feature>
<gene>
    <name evidence="5" type="ORF">A1sIA56_03935</name>
</gene>
<dbReference type="GO" id="GO:0005886">
    <property type="term" value="C:plasma membrane"/>
    <property type="evidence" value="ECO:0007669"/>
    <property type="project" value="TreeGrafter"/>
</dbReference>
<protein>
    <submittedName>
        <fullName evidence="5">1-acyl-sn-glycerol-3-phosphate acyltransferase</fullName>
    </submittedName>
</protein>
<dbReference type="RefSeq" id="WP_095673648.1">
    <property type="nucleotide sequence ID" value="NZ_CP016773.1"/>
</dbReference>